<dbReference type="EMBL" id="JAHESF010000011">
    <property type="protein sequence ID" value="MBT1697761.1"/>
    <property type="molecule type" value="Genomic_DNA"/>
</dbReference>
<reference evidence="1 2" key="1">
    <citation type="submission" date="2021-05" db="EMBL/GenBank/DDBJ databases">
        <title>A Polyphasic approach of four new species of the genus Ohtaekwangia: Ohtaekwangia histidinii sp. nov., Ohtaekwangia cretensis sp. nov., Ohtaekwangia indiensis sp. nov., Ohtaekwangia reichenbachii sp. nov. from diverse environment.</title>
        <authorList>
            <person name="Octaviana S."/>
        </authorList>
    </citation>
    <scope>NUCLEOTIDE SEQUENCE [LARGE SCALE GENOMIC DNA]</scope>
    <source>
        <strain evidence="1 2">PWU4</strain>
    </source>
</reference>
<dbReference type="Proteomes" id="UP001319200">
    <property type="component" value="Unassembled WGS sequence"/>
</dbReference>
<dbReference type="Pfam" id="PF21857">
    <property type="entry name" value="DUF6913"/>
    <property type="match status" value="1"/>
</dbReference>
<keyword evidence="2" id="KW-1185">Reference proteome</keyword>
<proteinExistence type="predicted"/>
<name>A0AAP2GIY3_9BACT</name>
<protein>
    <submittedName>
        <fullName evidence="1">Uncharacterized protein</fullName>
    </submittedName>
</protein>
<dbReference type="InterPro" id="IPR054207">
    <property type="entry name" value="DUF6913"/>
</dbReference>
<gene>
    <name evidence="1" type="ORF">KK083_12790</name>
</gene>
<accession>A0AAP2GIY3</accession>
<organism evidence="1 2">
    <name type="scientific">Chryseosolibacter histidini</name>
    <dbReference type="NCBI Taxonomy" id="2782349"/>
    <lineage>
        <taxon>Bacteria</taxon>
        <taxon>Pseudomonadati</taxon>
        <taxon>Bacteroidota</taxon>
        <taxon>Cytophagia</taxon>
        <taxon>Cytophagales</taxon>
        <taxon>Chryseotaleaceae</taxon>
        <taxon>Chryseosolibacter</taxon>
    </lineage>
</organism>
<dbReference type="RefSeq" id="WP_254163634.1">
    <property type="nucleotide sequence ID" value="NZ_JAHESF010000011.1"/>
</dbReference>
<evidence type="ECO:0000313" key="1">
    <source>
        <dbReference type="EMBL" id="MBT1697761.1"/>
    </source>
</evidence>
<comment type="caution">
    <text evidence="1">The sequence shown here is derived from an EMBL/GenBank/DDBJ whole genome shotgun (WGS) entry which is preliminary data.</text>
</comment>
<dbReference type="AlphaFoldDB" id="A0AAP2GIY3"/>
<sequence length="168" mass="19799">MKLSFLKYKTNAHLRRNKAERISLPYKQAMNIGIIFSVEDKAKHDLVKDFIRHLEHDGKHVKVMSFLPRHKDNYEFMFDFFTERDLSFWGNITSSSATSFADTPFDFLFYIDTTPNPLILNLVAQSKARCRIGKFWEQGMDFFEMMIESGNGVKSLIDEMYKYTRALK</sequence>
<evidence type="ECO:0000313" key="2">
    <source>
        <dbReference type="Proteomes" id="UP001319200"/>
    </source>
</evidence>